<dbReference type="InParanoid" id="W7XIH2"/>
<dbReference type="KEGG" id="tet:TTHERM_000052579"/>
<dbReference type="Proteomes" id="UP000009168">
    <property type="component" value="Unassembled WGS sequence"/>
</dbReference>
<dbReference type="EMBL" id="GG662712">
    <property type="protein sequence ID" value="EWS74646.1"/>
    <property type="molecule type" value="Genomic_DNA"/>
</dbReference>
<dbReference type="RefSeq" id="XP_012652868.1">
    <property type="nucleotide sequence ID" value="XM_012797414.1"/>
</dbReference>
<gene>
    <name evidence="1" type="ORF">TTHERM_000052579</name>
</gene>
<keyword evidence="2" id="KW-1185">Reference proteome</keyword>
<evidence type="ECO:0000313" key="1">
    <source>
        <dbReference type="EMBL" id="EWS74646.1"/>
    </source>
</evidence>
<dbReference type="AlphaFoldDB" id="W7XIH2"/>
<evidence type="ECO:0000313" key="2">
    <source>
        <dbReference type="Proteomes" id="UP000009168"/>
    </source>
</evidence>
<dbReference type="GeneID" id="24437018"/>
<proteinExistence type="predicted"/>
<reference evidence="2" key="1">
    <citation type="journal article" date="2006" name="PLoS Biol.">
        <title>Macronuclear genome sequence of the ciliate Tetrahymena thermophila, a model eukaryote.</title>
        <authorList>
            <person name="Eisen J.A."/>
            <person name="Coyne R.S."/>
            <person name="Wu M."/>
            <person name="Wu D."/>
            <person name="Thiagarajan M."/>
            <person name="Wortman J.R."/>
            <person name="Badger J.H."/>
            <person name="Ren Q."/>
            <person name="Amedeo P."/>
            <person name="Jones K.M."/>
            <person name="Tallon L.J."/>
            <person name="Delcher A.L."/>
            <person name="Salzberg S.L."/>
            <person name="Silva J.C."/>
            <person name="Haas B.J."/>
            <person name="Majoros W.H."/>
            <person name="Farzad M."/>
            <person name="Carlton J.M."/>
            <person name="Smith R.K. Jr."/>
            <person name="Garg J."/>
            <person name="Pearlman R.E."/>
            <person name="Karrer K.M."/>
            <person name="Sun L."/>
            <person name="Manning G."/>
            <person name="Elde N.C."/>
            <person name="Turkewitz A.P."/>
            <person name="Asai D.J."/>
            <person name="Wilkes D.E."/>
            <person name="Wang Y."/>
            <person name="Cai H."/>
            <person name="Collins K."/>
            <person name="Stewart B.A."/>
            <person name="Lee S.R."/>
            <person name="Wilamowska K."/>
            <person name="Weinberg Z."/>
            <person name="Ruzzo W.L."/>
            <person name="Wloga D."/>
            <person name="Gaertig J."/>
            <person name="Frankel J."/>
            <person name="Tsao C.-C."/>
            <person name="Gorovsky M.A."/>
            <person name="Keeling P.J."/>
            <person name="Waller R.F."/>
            <person name="Patron N.J."/>
            <person name="Cherry J.M."/>
            <person name="Stover N.A."/>
            <person name="Krieger C.J."/>
            <person name="del Toro C."/>
            <person name="Ryder H.F."/>
            <person name="Williamson S.C."/>
            <person name="Barbeau R.A."/>
            <person name="Hamilton E.P."/>
            <person name="Orias E."/>
        </authorList>
    </citation>
    <scope>NUCLEOTIDE SEQUENCE [LARGE SCALE GENOMIC DNA]</scope>
    <source>
        <strain evidence="2">SB210</strain>
    </source>
</reference>
<accession>W7XIH2</accession>
<protein>
    <submittedName>
        <fullName evidence="1">Uncharacterized protein</fullName>
    </submittedName>
</protein>
<organism evidence="1 2">
    <name type="scientific">Tetrahymena thermophila (strain SB210)</name>
    <dbReference type="NCBI Taxonomy" id="312017"/>
    <lineage>
        <taxon>Eukaryota</taxon>
        <taxon>Sar</taxon>
        <taxon>Alveolata</taxon>
        <taxon>Ciliophora</taxon>
        <taxon>Intramacronucleata</taxon>
        <taxon>Oligohymenophorea</taxon>
        <taxon>Hymenostomatida</taxon>
        <taxon>Tetrahymenina</taxon>
        <taxon>Tetrahymenidae</taxon>
        <taxon>Tetrahymena</taxon>
    </lineage>
</organism>
<name>W7XIH2_TETTS</name>
<sequence>MQIKIKFNVLNNLFIKEVKINLASEIISFFTVFKINIFLKYMLRSQYKQLYRLVVELCRTYRQAQLFKNNKQYSFHSIQYLYSMSLELINYSLDQKVFLTTFYVQRFKICAINIIKYIQQSQINLLFVYIFGRLFNVNSIQSRLLIQRKQQIFKILQSIIVCALKFQQAPSYIQQSQ</sequence>